<comment type="cofactor">
    <cofactor evidence="7">
        <name>Zn(2+)</name>
        <dbReference type="ChEBI" id="CHEBI:29105"/>
    </cofactor>
    <text evidence="7">Binds 1 zinc ion.</text>
</comment>
<keyword evidence="3 7" id="KW-0479">Metal-binding</keyword>
<evidence type="ECO:0000256" key="6">
    <source>
        <dbReference type="ARBA" id="ARBA00023049"/>
    </source>
</evidence>
<dbReference type="SUPFAM" id="SSF55486">
    <property type="entry name" value="Metalloproteases ('zincins'), catalytic domain"/>
    <property type="match status" value="1"/>
</dbReference>
<dbReference type="Gene3D" id="1.10.1370.40">
    <property type="match status" value="1"/>
</dbReference>
<evidence type="ECO:0000313" key="9">
    <source>
        <dbReference type="EMBL" id="KAL3106165.1"/>
    </source>
</evidence>
<evidence type="ECO:0000259" key="8">
    <source>
        <dbReference type="Pfam" id="PF01432"/>
    </source>
</evidence>
<gene>
    <name evidence="9" type="ORF">niasHT_016852</name>
</gene>
<comment type="similarity">
    <text evidence="1 7">Belongs to the peptidase M3 family.</text>
</comment>
<evidence type="ECO:0000256" key="7">
    <source>
        <dbReference type="RuleBase" id="RU003435"/>
    </source>
</evidence>
<dbReference type="Pfam" id="PF01432">
    <property type="entry name" value="Peptidase_M3"/>
    <property type="match status" value="1"/>
</dbReference>
<keyword evidence="5 7" id="KW-0862">Zinc</keyword>
<dbReference type="Proteomes" id="UP001620626">
    <property type="component" value="Unassembled WGS sequence"/>
</dbReference>
<proteinExistence type="inferred from homology"/>
<protein>
    <recommendedName>
        <fullName evidence="8">Peptidase M3A/M3B catalytic domain-containing protein</fullName>
    </recommendedName>
</protein>
<evidence type="ECO:0000256" key="5">
    <source>
        <dbReference type="ARBA" id="ARBA00022833"/>
    </source>
</evidence>
<dbReference type="PANTHER" id="PTHR11804">
    <property type="entry name" value="PROTEASE M3 THIMET OLIGOPEPTIDASE-RELATED"/>
    <property type="match status" value="1"/>
</dbReference>
<keyword evidence="6 7" id="KW-0482">Metalloprotease</keyword>
<feature type="domain" description="Peptidase M3A/M3B catalytic" evidence="8">
    <location>
        <begin position="103"/>
        <end position="519"/>
    </location>
</feature>
<sequence>MAFYGLTLRFQLDNGQFRSPIVILSLAINAALRLSLEREQLDAVSERTCRLLLAEFEQSGIQLASVEAGTNFVDGCERPVKLSSDEQNQFGVRTSHLNGPWTQQVDRRLRWFSYRKYFEHNEQQETFLRRLVSARHNLALLTNFQSFAHRAQSNSLLGTYENVHSFLGTVIEKFMPKCAAELAEAQQIVQKCSLNFDAIGPQLNECDVEFATALKRHSLLSSSPAPSRCEPAEGECWPGNVVKLNVHQIADNAFLGSVFLDIDARQSKVQGDCHFTIRCSKMLDNGQFQSPIVVLSLAIVPDAEIDAQKSSLAVFERATMTVQQAENFFHEMGHAMHSILGRTRFQHVAGTRCPTDFAEVPSNLMECFFNDPRVWRDSSGRAPTDEKAELLEGIANLRRVFDALHTTRQALYALFDLELHGERAAEIAEGRMSTTELFDHLQSKALPELKNGDQIAYHHRIAHLFTYGAKYYSYLVARAGASLIYERLIADDPLSGRNGLKWAKVQSHGGEHPSDVLMAMALDSPEGKAPTAAVGGECHLI</sequence>
<evidence type="ECO:0000256" key="2">
    <source>
        <dbReference type="ARBA" id="ARBA00022670"/>
    </source>
</evidence>
<dbReference type="GO" id="GO:0046872">
    <property type="term" value="F:metal ion binding"/>
    <property type="evidence" value="ECO:0007669"/>
    <property type="project" value="UniProtKB-UniRule"/>
</dbReference>
<dbReference type="GO" id="GO:0008237">
    <property type="term" value="F:metallopeptidase activity"/>
    <property type="evidence" value="ECO:0007669"/>
    <property type="project" value="UniProtKB-KW"/>
</dbReference>
<comment type="caution">
    <text evidence="9">The sequence shown here is derived from an EMBL/GenBank/DDBJ whole genome shotgun (WGS) entry which is preliminary data.</text>
</comment>
<name>A0ABD2KU98_9BILA</name>
<dbReference type="Gene3D" id="1.10.1370.10">
    <property type="entry name" value="Neurolysin, domain 3"/>
    <property type="match status" value="1"/>
</dbReference>
<evidence type="ECO:0000256" key="1">
    <source>
        <dbReference type="ARBA" id="ARBA00006040"/>
    </source>
</evidence>
<dbReference type="GO" id="GO:0006508">
    <property type="term" value="P:proteolysis"/>
    <property type="evidence" value="ECO:0007669"/>
    <property type="project" value="UniProtKB-KW"/>
</dbReference>
<reference evidence="9 10" key="1">
    <citation type="submission" date="2024-10" db="EMBL/GenBank/DDBJ databases">
        <authorList>
            <person name="Kim D."/>
        </authorList>
    </citation>
    <scope>NUCLEOTIDE SEQUENCE [LARGE SCALE GENOMIC DNA]</scope>
    <source>
        <strain evidence="9">BH-2024</strain>
    </source>
</reference>
<evidence type="ECO:0000256" key="3">
    <source>
        <dbReference type="ARBA" id="ARBA00022723"/>
    </source>
</evidence>
<keyword evidence="4 7" id="KW-0378">Hydrolase</keyword>
<evidence type="ECO:0000256" key="4">
    <source>
        <dbReference type="ARBA" id="ARBA00022801"/>
    </source>
</evidence>
<dbReference type="PANTHER" id="PTHR11804:SF79">
    <property type="entry name" value="MITOCHONDRIAL INTERMEDIATE PEPTIDASE"/>
    <property type="match status" value="1"/>
</dbReference>
<accession>A0ABD2KU98</accession>
<dbReference type="InterPro" id="IPR024077">
    <property type="entry name" value="Neurolysin/TOP_dom2"/>
</dbReference>
<dbReference type="InterPro" id="IPR001567">
    <property type="entry name" value="Pept_M3A_M3B_dom"/>
</dbReference>
<keyword evidence="2 7" id="KW-0645">Protease</keyword>
<dbReference type="EMBL" id="JBICBT010000659">
    <property type="protein sequence ID" value="KAL3106165.1"/>
    <property type="molecule type" value="Genomic_DNA"/>
</dbReference>
<dbReference type="AlphaFoldDB" id="A0ABD2KU98"/>
<dbReference type="InterPro" id="IPR045090">
    <property type="entry name" value="Pept_M3A_M3B"/>
</dbReference>
<evidence type="ECO:0000313" key="10">
    <source>
        <dbReference type="Proteomes" id="UP001620626"/>
    </source>
</evidence>
<organism evidence="9 10">
    <name type="scientific">Heterodera trifolii</name>
    <dbReference type="NCBI Taxonomy" id="157864"/>
    <lineage>
        <taxon>Eukaryota</taxon>
        <taxon>Metazoa</taxon>
        <taxon>Ecdysozoa</taxon>
        <taxon>Nematoda</taxon>
        <taxon>Chromadorea</taxon>
        <taxon>Rhabditida</taxon>
        <taxon>Tylenchina</taxon>
        <taxon>Tylenchomorpha</taxon>
        <taxon>Tylenchoidea</taxon>
        <taxon>Heteroderidae</taxon>
        <taxon>Heteroderinae</taxon>
        <taxon>Heterodera</taxon>
    </lineage>
</organism>
<keyword evidence="10" id="KW-1185">Reference proteome</keyword>